<gene>
    <name evidence="4" type="ORF">DIW15_04040</name>
</gene>
<reference evidence="4 5" key="1">
    <citation type="journal article" date="2018" name="Nat. Biotechnol.">
        <title>A standardized bacterial taxonomy based on genome phylogeny substantially revises the tree of life.</title>
        <authorList>
            <person name="Parks D.H."/>
            <person name="Chuvochina M."/>
            <person name="Waite D.W."/>
            <person name="Rinke C."/>
            <person name="Skarshewski A."/>
            <person name="Chaumeil P.A."/>
            <person name="Hugenholtz P."/>
        </authorList>
    </citation>
    <scope>NUCLEOTIDE SEQUENCE [LARGE SCALE GENOMIC DNA]</scope>
    <source>
        <strain evidence="4">UBA11306</strain>
    </source>
</reference>
<dbReference type="Gene3D" id="3.40.1190.20">
    <property type="match status" value="1"/>
</dbReference>
<dbReference type="EMBL" id="DQHO01000025">
    <property type="protein sequence ID" value="HCS93860.1"/>
    <property type="molecule type" value="Genomic_DNA"/>
</dbReference>
<evidence type="ECO:0000313" key="4">
    <source>
        <dbReference type="EMBL" id="HCS93860.1"/>
    </source>
</evidence>
<proteinExistence type="predicted"/>
<evidence type="ECO:0000256" key="2">
    <source>
        <dbReference type="ARBA" id="ARBA00022777"/>
    </source>
</evidence>
<dbReference type="AlphaFoldDB" id="A0A3D4S551"/>
<keyword evidence="1" id="KW-0808">Transferase</keyword>
<evidence type="ECO:0000256" key="1">
    <source>
        <dbReference type="ARBA" id="ARBA00022679"/>
    </source>
</evidence>
<sequence>MITSITMNPSIDISYPLNRLELNTVNRVKNTTKTPGGKGLNVARVLKEFGEDVMATGLLGGFLGQTIRSGLDNQGIKNDFSWIKGETRNCIAILHEGIIK</sequence>
<name>A0A3D4S551_9ENTE</name>
<keyword evidence="2" id="KW-0418">Kinase</keyword>
<evidence type="ECO:0000259" key="3">
    <source>
        <dbReference type="Pfam" id="PF00294"/>
    </source>
</evidence>
<feature type="domain" description="Carbohydrate kinase PfkB" evidence="3">
    <location>
        <begin position="6"/>
        <end position="95"/>
    </location>
</feature>
<dbReference type="STRING" id="1121105.GCA_000421665_01573"/>
<dbReference type="InterPro" id="IPR002173">
    <property type="entry name" value="Carboh/pur_kinase_PfkB_CS"/>
</dbReference>
<organism evidence="4 5">
    <name type="scientific">Bavariicoccus seileri</name>
    <dbReference type="NCBI Taxonomy" id="549685"/>
    <lineage>
        <taxon>Bacteria</taxon>
        <taxon>Bacillati</taxon>
        <taxon>Bacillota</taxon>
        <taxon>Bacilli</taxon>
        <taxon>Lactobacillales</taxon>
        <taxon>Enterococcaceae</taxon>
        <taxon>Bavariicoccus</taxon>
    </lineage>
</organism>
<protein>
    <recommendedName>
        <fullName evidence="3">Carbohydrate kinase PfkB domain-containing protein</fullName>
    </recommendedName>
</protein>
<dbReference type="Pfam" id="PF00294">
    <property type="entry name" value="PfkB"/>
    <property type="match status" value="1"/>
</dbReference>
<dbReference type="InterPro" id="IPR011611">
    <property type="entry name" value="PfkB_dom"/>
</dbReference>
<comment type="caution">
    <text evidence="4">The sequence shown here is derived from an EMBL/GenBank/DDBJ whole genome shotgun (WGS) entry which is preliminary data.</text>
</comment>
<dbReference type="InterPro" id="IPR029056">
    <property type="entry name" value="Ribokinase-like"/>
</dbReference>
<dbReference type="Proteomes" id="UP000262195">
    <property type="component" value="Unassembled WGS sequence"/>
</dbReference>
<dbReference type="PANTHER" id="PTHR46566">
    <property type="entry name" value="1-PHOSPHOFRUCTOKINASE-RELATED"/>
    <property type="match status" value="1"/>
</dbReference>
<dbReference type="GO" id="GO:0008443">
    <property type="term" value="F:phosphofructokinase activity"/>
    <property type="evidence" value="ECO:0007669"/>
    <property type="project" value="TreeGrafter"/>
</dbReference>
<dbReference type="SUPFAM" id="SSF53613">
    <property type="entry name" value="Ribokinase-like"/>
    <property type="match status" value="1"/>
</dbReference>
<evidence type="ECO:0000313" key="5">
    <source>
        <dbReference type="Proteomes" id="UP000262195"/>
    </source>
</evidence>
<dbReference type="GO" id="GO:0005829">
    <property type="term" value="C:cytosol"/>
    <property type="evidence" value="ECO:0007669"/>
    <property type="project" value="TreeGrafter"/>
</dbReference>
<accession>A0A3D4S551</accession>
<dbReference type="PROSITE" id="PS00583">
    <property type="entry name" value="PFKB_KINASES_1"/>
    <property type="match status" value="1"/>
</dbReference>
<dbReference type="PANTHER" id="PTHR46566:SF5">
    <property type="entry name" value="1-PHOSPHOFRUCTOKINASE"/>
    <property type="match status" value="1"/>
</dbReference>